<dbReference type="RefSeq" id="WP_203750352.1">
    <property type="nucleotide sequence ID" value="NZ_BONK01000004.1"/>
</dbReference>
<comment type="caution">
    <text evidence="1">The sequence shown here is derived from an EMBL/GenBank/DDBJ whole genome shotgun (WGS) entry which is preliminary data.</text>
</comment>
<dbReference type="Proteomes" id="UP000632740">
    <property type="component" value="Unassembled WGS sequence"/>
</dbReference>
<gene>
    <name evidence="1" type="ORF">Cch01nite_13620</name>
</gene>
<proteinExistence type="predicted"/>
<dbReference type="AlphaFoldDB" id="A0A919P2E7"/>
<evidence type="ECO:0000313" key="1">
    <source>
        <dbReference type="EMBL" id="GIG20638.1"/>
    </source>
</evidence>
<keyword evidence="2" id="KW-1185">Reference proteome</keyword>
<organism evidence="1 2">
    <name type="scientific">Cellulomonas chitinilytica</name>
    <dbReference type="NCBI Taxonomy" id="398759"/>
    <lineage>
        <taxon>Bacteria</taxon>
        <taxon>Bacillati</taxon>
        <taxon>Actinomycetota</taxon>
        <taxon>Actinomycetes</taxon>
        <taxon>Micrococcales</taxon>
        <taxon>Cellulomonadaceae</taxon>
        <taxon>Cellulomonas</taxon>
    </lineage>
</organism>
<dbReference type="EMBL" id="BONK01000004">
    <property type="protein sequence ID" value="GIG20638.1"/>
    <property type="molecule type" value="Genomic_DNA"/>
</dbReference>
<evidence type="ECO:0000313" key="2">
    <source>
        <dbReference type="Proteomes" id="UP000632740"/>
    </source>
</evidence>
<protein>
    <submittedName>
        <fullName evidence="1">Uncharacterized protein</fullName>
    </submittedName>
</protein>
<name>A0A919P2E7_9CELL</name>
<reference evidence="1" key="1">
    <citation type="submission" date="2021-01" db="EMBL/GenBank/DDBJ databases">
        <title>Whole genome shotgun sequence of Cellulomonas chitinilytica NBRC 110799.</title>
        <authorList>
            <person name="Komaki H."/>
            <person name="Tamura T."/>
        </authorList>
    </citation>
    <scope>NUCLEOTIDE SEQUENCE</scope>
    <source>
        <strain evidence="1">NBRC 110799</strain>
    </source>
</reference>
<sequence length="120" mass="13131">MDDIQHITMPVRDWQLIDATVDNTVAVAAVDGDDDRVATGRRVRRTGWAASAAHPHVDDGSLGWPPPDAFLSVGLRLADWSFVLAELEGWAAVSERVGLTEEPDDSARIERFLRARLAGL</sequence>
<accession>A0A919P2E7</accession>